<dbReference type="GO" id="GO:0046872">
    <property type="term" value="F:metal ion binding"/>
    <property type="evidence" value="ECO:0007669"/>
    <property type="project" value="UniProtKB-UniRule"/>
</dbReference>
<organism evidence="3 4">
    <name type="scientific">Wickerhamomyces mucosus</name>
    <dbReference type="NCBI Taxonomy" id="1378264"/>
    <lineage>
        <taxon>Eukaryota</taxon>
        <taxon>Fungi</taxon>
        <taxon>Dikarya</taxon>
        <taxon>Ascomycota</taxon>
        <taxon>Saccharomycotina</taxon>
        <taxon>Saccharomycetes</taxon>
        <taxon>Phaffomycetales</taxon>
        <taxon>Wickerhamomycetaceae</taxon>
        <taxon>Wickerhamomyces</taxon>
    </lineage>
</organism>
<dbReference type="Pfam" id="PF07228">
    <property type="entry name" value="SpoIIE"/>
    <property type="match status" value="1"/>
</dbReference>
<comment type="cofactor">
    <cofactor evidence="1">
        <name>Mg(2+)</name>
        <dbReference type="ChEBI" id="CHEBI:18420"/>
    </cofactor>
</comment>
<dbReference type="EMBL" id="JAEUBF010001156">
    <property type="protein sequence ID" value="KAH3672335.1"/>
    <property type="molecule type" value="Genomic_DNA"/>
</dbReference>
<accession>A0A9P8TBE9</accession>
<dbReference type="EC" id="3.1.3.16" evidence="1"/>
<dbReference type="GO" id="GO:0004722">
    <property type="term" value="F:protein serine/threonine phosphatase activity"/>
    <property type="evidence" value="ECO:0007669"/>
    <property type="project" value="UniProtKB-EC"/>
</dbReference>
<dbReference type="SMART" id="SM00331">
    <property type="entry name" value="PP2C_SIG"/>
    <property type="match status" value="1"/>
</dbReference>
<evidence type="ECO:0000313" key="4">
    <source>
        <dbReference type="Proteomes" id="UP000769528"/>
    </source>
</evidence>
<dbReference type="SUPFAM" id="SSF81606">
    <property type="entry name" value="PP2C-like"/>
    <property type="match status" value="1"/>
</dbReference>
<comment type="cofactor">
    <cofactor evidence="1">
        <name>Mn(2+)</name>
        <dbReference type="ChEBI" id="CHEBI:29035"/>
    </cofactor>
</comment>
<dbReference type="PROSITE" id="PS51746">
    <property type="entry name" value="PPM_2"/>
    <property type="match status" value="1"/>
</dbReference>
<dbReference type="PANTHER" id="PTHR12320">
    <property type="entry name" value="PROTEIN PHOSPHATASE 2C"/>
    <property type="match status" value="1"/>
</dbReference>
<gene>
    <name evidence="3" type="ORF">WICMUC_004307</name>
</gene>
<feature type="domain" description="PPM-type phosphatase" evidence="2">
    <location>
        <begin position="90"/>
        <end position="348"/>
    </location>
</feature>
<proteinExistence type="inferred from homology"/>
<evidence type="ECO:0000313" key="3">
    <source>
        <dbReference type="EMBL" id="KAH3672335.1"/>
    </source>
</evidence>
<dbReference type="InterPro" id="IPR036457">
    <property type="entry name" value="PPM-type-like_dom_sf"/>
</dbReference>
<comment type="catalytic activity">
    <reaction evidence="1">
        <text>O-phospho-L-seryl-[protein] + H2O = L-seryl-[protein] + phosphate</text>
        <dbReference type="Rhea" id="RHEA:20629"/>
        <dbReference type="Rhea" id="RHEA-COMP:9863"/>
        <dbReference type="Rhea" id="RHEA-COMP:11604"/>
        <dbReference type="ChEBI" id="CHEBI:15377"/>
        <dbReference type="ChEBI" id="CHEBI:29999"/>
        <dbReference type="ChEBI" id="CHEBI:43474"/>
        <dbReference type="ChEBI" id="CHEBI:83421"/>
        <dbReference type="EC" id="3.1.3.16"/>
    </reaction>
</comment>
<dbReference type="SMART" id="SM00332">
    <property type="entry name" value="PP2Cc"/>
    <property type="match status" value="1"/>
</dbReference>
<evidence type="ECO:0000259" key="2">
    <source>
        <dbReference type="PROSITE" id="PS51746"/>
    </source>
</evidence>
<keyword evidence="1" id="KW-0378">Hydrolase</keyword>
<evidence type="ECO:0000256" key="1">
    <source>
        <dbReference type="RuleBase" id="RU366020"/>
    </source>
</evidence>
<comment type="caution">
    <text evidence="3">The sequence shown here is derived from an EMBL/GenBank/DDBJ whole genome shotgun (WGS) entry which is preliminary data.</text>
</comment>
<keyword evidence="1" id="KW-0904">Protein phosphatase</keyword>
<dbReference type="AlphaFoldDB" id="A0A9P8TBE9"/>
<dbReference type="CDD" id="cd00143">
    <property type="entry name" value="PP2Cc"/>
    <property type="match status" value="1"/>
</dbReference>
<dbReference type="FunFam" id="3.60.40.10:FF:000093">
    <property type="entry name" value="Type 2C protein Phosphatase"/>
    <property type="match status" value="1"/>
</dbReference>
<keyword evidence="4" id="KW-1185">Reference proteome</keyword>
<dbReference type="PANTHER" id="PTHR12320:SF1">
    <property type="entry name" value="PROTEIN PHOSPHATASE PTC7 HOMOLOG"/>
    <property type="match status" value="1"/>
</dbReference>
<dbReference type="Proteomes" id="UP000769528">
    <property type="component" value="Unassembled WGS sequence"/>
</dbReference>
<reference evidence="3" key="1">
    <citation type="journal article" date="2021" name="Open Biol.">
        <title>Shared evolutionary footprints suggest mitochondrial oxidative damage underlies multiple complex I losses in fungi.</title>
        <authorList>
            <person name="Schikora-Tamarit M.A."/>
            <person name="Marcet-Houben M."/>
            <person name="Nosek J."/>
            <person name="Gabaldon T."/>
        </authorList>
    </citation>
    <scope>NUCLEOTIDE SEQUENCE</scope>
    <source>
        <strain evidence="3">CBS6341</strain>
    </source>
</reference>
<dbReference type="Gene3D" id="3.60.40.10">
    <property type="entry name" value="PPM-type phosphatase domain"/>
    <property type="match status" value="1"/>
</dbReference>
<reference evidence="3" key="2">
    <citation type="submission" date="2021-01" db="EMBL/GenBank/DDBJ databases">
        <authorList>
            <person name="Schikora-Tamarit M.A."/>
        </authorList>
    </citation>
    <scope>NUCLEOTIDE SEQUENCE</scope>
    <source>
        <strain evidence="3">CBS6341</strain>
    </source>
</reference>
<dbReference type="InterPro" id="IPR039123">
    <property type="entry name" value="PPTC7"/>
</dbReference>
<keyword evidence="1" id="KW-0464">Manganese</keyword>
<keyword evidence="1" id="KW-0479">Metal-binding</keyword>
<comment type="catalytic activity">
    <reaction evidence="1">
        <text>O-phospho-L-threonyl-[protein] + H2O = L-threonyl-[protein] + phosphate</text>
        <dbReference type="Rhea" id="RHEA:47004"/>
        <dbReference type="Rhea" id="RHEA-COMP:11060"/>
        <dbReference type="Rhea" id="RHEA-COMP:11605"/>
        <dbReference type="ChEBI" id="CHEBI:15377"/>
        <dbReference type="ChEBI" id="CHEBI:30013"/>
        <dbReference type="ChEBI" id="CHEBI:43474"/>
        <dbReference type="ChEBI" id="CHEBI:61977"/>
        <dbReference type="EC" id="3.1.3.16"/>
    </reaction>
</comment>
<comment type="similarity">
    <text evidence="1">Belongs to the PP2C family.</text>
</comment>
<dbReference type="InterPro" id="IPR001932">
    <property type="entry name" value="PPM-type_phosphatase-like_dom"/>
</dbReference>
<sequence length="349" mass="38889">MFARTARVSKYLILIFSCLLGIIAYNLATRKVDLKSTKFNPYIKSYSKRFSTSSSNSGPNSADSLSSSAFKYNVAVAFQPKDREENKLIRSNSKSDSKSSAESFTGEDNYFVAKKSLSEMAAGVADGVGGWNELGYDSSAISRELCNSIKEIYLSHKDQIEFNEPKSLLEDAFNKILREKIVKVGGTTACLGVFKPDGILKVANLGDSWCGVFRNYSLILETKVQTHAFNTPFQLAIVPKEIKSRGRFIMDKPIQADEYEFKLKKDDIVIFATDGVIDNIDTKDIEIFLNDNKETALNELSKVFVDNVVKLSKDEAFPSVFSQELSRLTGQFYSGGKEDDITVVFVKVD</sequence>
<keyword evidence="1" id="KW-0460">Magnesium</keyword>
<dbReference type="OrthoDB" id="60843at2759"/>
<name>A0A9P8TBE9_9ASCO</name>
<protein>
    <recommendedName>
        <fullName evidence="1">Protein phosphatase</fullName>
        <ecNumber evidence="1">3.1.3.16</ecNumber>
    </recommendedName>
</protein>